<feature type="domain" description="Pyrroline-5-carboxylate reductase catalytic N-terminal" evidence="2">
    <location>
        <begin position="30"/>
        <end position="74"/>
    </location>
</feature>
<keyword evidence="1" id="KW-0560">Oxidoreductase</keyword>
<evidence type="ECO:0000259" key="2">
    <source>
        <dbReference type="Pfam" id="PF03807"/>
    </source>
</evidence>
<dbReference type="SUPFAM" id="SSF51735">
    <property type="entry name" value="NAD(P)-binding Rossmann-fold domains"/>
    <property type="match status" value="1"/>
</dbReference>
<accession>A0ABN5LIP6</accession>
<protein>
    <submittedName>
        <fullName evidence="3">Diguanylate cyclase</fullName>
    </submittedName>
</protein>
<evidence type="ECO:0000256" key="1">
    <source>
        <dbReference type="ARBA" id="ARBA00023002"/>
    </source>
</evidence>
<dbReference type="EMBL" id="CP029490">
    <property type="protein sequence ID" value="AWN20904.1"/>
    <property type="molecule type" value="Genomic_DNA"/>
</dbReference>
<dbReference type="InterPro" id="IPR028939">
    <property type="entry name" value="P5C_Rdtase_cat_N"/>
</dbReference>
<reference evidence="3 4" key="1">
    <citation type="submission" date="2018-05" db="EMBL/GenBank/DDBJ databases">
        <title>Complete genome sequences of Streptococcus sobrinus.</title>
        <authorList>
            <person name="Sales M."/>
            <person name="Jensen P.A."/>
        </authorList>
    </citation>
    <scope>NUCLEOTIDE SEQUENCE [LARGE SCALE GENOMIC DNA]</scope>
    <source>
        <strain evidence="3 4">SL1</strain>
    </source>
</reference>
<organism evidence="3 4">
    <name type="scientific">Streptococcus sobrinus</name>
    <dbReference type="NCBI Taxonomy" id="1310"/>
    <lineage>
        <taxon>Bacteria</taxon>
        <taxon>Bacillati</taxon>
        <taxon>Bacillota</taxon>
        <taxon>Bacilli</taxon>
        <taxon>Lactobacillales</taxon>
        <taxon>Streptococcaceae</taxon>
        <taxon>Streptococcus</taxon>
    </lineage>
</organism>
<proteinExistence type="predicted"/>
<dbReference type="InterPro" id="IPR051267">
    <property type="entry name" value="STEAP_metalloreductase"/>
</dbReference>
<dbReference type="GeneID" id="93924041"/>
<dbReference type="Pfam" id="PF03807">
    <property type="entry name" value="F420_oxidored"/>
    <property type="match status" value="1"/>
</dbReference>
<dbReference type="Proteomes" id="UP000245369">
    <property type="component" value="Chromosome"/>
</dbReference>
<keyword evidence="4" id="KW-1185">Reference proteome</keyword>
<name>A0ABN5LIP6_9STRE</name>
<gene>
    <name evidence="3" type="ORF">DK182_05895</name>
</gene>
<sequence length="191" mass="19726">MANVTIFGKGNMGTAIASVFERAGNTVNFSTTEEPATSFGDIIVLAVPYPALEGIAAANQENFAGKIVIDITNPVNFQTFDELIVPADSSAAAQLQAAMPGAKVVKGFNTTFGATLTSGKVAGSQPTTVLLASDHADAKEAIMEALKGGDVQAIDAGSLKRARELEAMGFLQISLAAQEKIAWTGGFGIFK</sequence>
<dbReference type="PANTHER" id="PTHR14239:SF10">
    <property type="entry name" value="REDUCTASE"/>
    <property type="match status" value="1"/>
</dbReference>
<dbReference type="Gene3D" id="3.40.50.720">
    <property type="entry name" value="NAD(P)-binding Rossmann-like Domain"/>
    <property type="match status" value="1"/>
</dbReference>
<evidence type="ECO:0000313" key="3">
    <source>
        <dbReference type="EMBL" id="AWN20904.1"/>
    </source>
</evidence>
<dbReference type="PANTHER" id="PTHR14239">
    <property type="entry name" value="DUDULIN-RELATED"/>
    <property type="match status" value="1"/>
</dbReference>
<dbReference type="RefSeq" id="WP_002962243.1">
    <property type="nucleotide sequence ID" value="NZ_CP029490.1"/>
</dbReference>
<dbReference type="InterPro" id="IPR036291">
    <property type="entry name" value="NAD(P)-bd_dom_sf"/>
</dbReference>
<evidence type="ECO:0000313" key="4">
    <source>
        <dbReference type="Proteomes" id="UP000245369"/>
    </source>
</evidence>